<sequence length="268" mass="32094">MKVVLVNLCFLFLRGHIALGLEDPYNRFNQAEDSVYGGPRTYSDYVRYPYDKYIYRDAPDYRYGTHYDSSSNGKYSYGNRYNDLYGKRPVNSYNSRYQQTTSKYSLDNRPDYQDRYNPSYHSSNEPEGRYYGNRYTYYRDEPKYSFDRNHNPSYSPYRYNDNELSKQKDYRHDSRYGDRNYPDDHRIYYNLQTGEYRVSGDKEHSNSYRPYGGINNSYPGYYQSSYGLLKDYLGYEWASPSGYLGYGPGYRRSYSKEETSKDAVKEEE</sequence>
<reference evidence="4" key="1">
    <citation type="submission" date="2025-08" db="UniProtKB">
        <authorList>
            <consortium name="RefSeq"/>
        </authorList>
    </citation>
    <scope>IDENTIFICATION</scope>
    <source>
        <tissue evidence="4">Muscle</tissue>
    </source>
</reference>
<accession>A0ABM1T971</accession>
<evidence type="ECO:0000256" key="2">
    <source>
        <dbReference type="SAM" id="SignalP"/>
    </source>
</evidence>
<feature type="compositionally biased region" description="Basic and acidic residues" evidence="1">
    <location>
        <begin position="160"/>
        <end position="184"/>
    </location>
</feature>
<dbReference type="Proteomes" id="UP000694941">
    <property type="component" value="Unplaced"/>
</dbReference>
<feature type="region of interest" description="Disordered" evidence="1">
    <location>
        <begin position="100"/>
        <end position="184"/>
    </location>
</feature>
<keyword evidence="3" id="KW-1185">Reference proteome</keyword>
<dbReference type="GeneID" id="111088009"/>
<proteinExistence type="predicted"/>
<evidence type="ECO:0000313" key="3">
    <source>
        <dbReference type="Proteomes" id="UP000694941"/>
    </source>
</evidence>
<keyword evidence="2" id="KW-0732">Signal</keyword>
<name>A0ABM1T971_LIMPO</name>
<protein>
    <submittedName>
        <fullName evidence="4">Uncharacterized protein LOC111088009</fullName>
    </submittedName>
</protein>
<organism evidence="3 4">
    <name type="scientific">Limulus polyphemus</name>
    <name type="common">Atlantic horseshoe crab</name>
    <dbReference type="NCBI Taxonomy" id="6850"/>
    <lineage>
        <taxon>Eukaryota</taxon>
        <taxon>Metazoa</taxon>
        <taxon>Ecdysozoa</taxon>
        <taxon>Arthropoda</taxon>
        <taxon>Chelicerata</taxon>
        <taxon>Merostomata</taxon>
        <taxon>Xiphosura</taxon>
        <taxon>Limulidae</taxon>
        <taxon>Limulus</taxon>
    </lineage>
</organism>
<feature type="signal peptide" evidence="2">
    <location>
        <begin position="1"/>
        <end position="20"/>
    </location>
</feature>
<evidence type="ECO:0000256" key="1">
    <source>
        <dbReference type="SAM" id="MobiDB-lite"/>
    </source>
</evidence>
<feature type="compositionally biased region" description="Basic and acidic residues" evidence="1">
    <location>
        <begin position="254"/>
        <end position="268"/>
    </location>
</feature>
<feature type="compositionally biased region" description="Basic and acidic residues" evidence="1">
    <location>
        <begin position="137"/>
        <end position="150"/>
    </location>
</feature>
<feature type="region of interest" description="Disordered" evidence="1">
    <location>
        <begin position="248"/>
        <end position="268"/>
    </location>
</feature>
<feature type="chain" id="PRO_5046530451" evidence="2">
    <location>
        <begin position="21"/>
        <end position="268"/>
    </location>
</feature>
<gene>
    <name evidence="4" type="primary">LOC111088009</name>
</gene>
<dbReference type="RefSeq" id="XP_022252427.1">
    <property type="nucleotide sequence ID" value="XM_022396719.1"/>
</dbReference>
<evidence type="ECO:0000313" key="4">
    <source>
        <dbReference type="RefSeq" id="XP_022252427.1"/>
    </source>
</evidence>